<sequence>METLADSVNDLSENDKHGKIDLIIIWTQTLETITFKIENFTEQCIDLYSPTQIISLPLLDKICVDKPIDQPIESGFSIQIYQHNKSFDTLDFDLVINSQGQKTGLE</sequence>
<dbReference type="GeneID" id="93620876"/>
<dbReference type="VEuPathDB" id="FungiDB:RO3G_13911"/>
<dbReference type="InParanoid" id="I1CL70"/>
<evidence type="ECO:0000313" key="1">
    <source>
        <dbReference type="EMBL" id="EIE89200.1"/>
    </source>
</evidence>
<dbReference type="AlphaFoldDB" id="I1CL70"/>
<gene>
    <name evidence="1" type="ORF">RO3G_13911</name>
</gene>
<accession>I1CL70</accession>
<reference evidence="1 2" key="1">
    <citation type="journal article" date="2009" name="PLoS Genet.">
        <title>Genomic analysis of the basal lineage fungus Rhizopus oryzae reveals a whole-genome duplication.</title>
        <authorList>
            <person name="Ma L.-J."/>
            <person name="Ibrahim A.S."/>
            <person name="Skory C."/>
            <person name="Grabherr M.G."/>
            <person name="Burger G."/>
            <person name="Butler M."/>
            <person name="Elias M."/>
            <person name="Idnurm A."/>
            <person name="Lang B.F."/>
            <person name="Sone T."/>
            <person name="Abe A."/>
            <person name="Calvo S.E."/>
            <person name="Corrochano L.M."/>
            <person name="Engels R."/>
            <person name="Fu J."/>
            <person name="Hansberg W."/>
            <person name="Kim J.-M."/>
            <person name="Kodira C.D."/>
            <person name="Koehrsen M.J."/>
            <person name="Liu B."/>
            <person name="Miranda-Saavedra D."/>
            <person name="O'Leary S."/>
            <person name="Ortiz-Castellanos L."/>
            <person name="Poulter R."/>
            <person name="Rodriguez-Romero J."/>
            <person name="Ruiz-Herrera J."/>
            <person name="Shen Y.-Q."/>
            <person name="Zeng Q."/>
            <person name="Galagan J."/>
            <person name="Birren B.W."/>
            <person name="Cuomo C.A."/>
            <person name="Wickes B.L."/>
        </authorList>
    </citation>
    <scope>NUCLEOTIDE SEQUENCE [LARGE SCALE GENOMIC DNA]</scope>
    <source>
        <strain evidence="2">RA 99-880 / ATCC MYA-4621 / FGSC 9543 / NRRL 43880</strain>
    </source>
</reference>
<dbReference type="Proteomes" id="UP000009138">
    <property type="component" value="Unassembled WGS sequence"/>
</dbReference>
<organism evidence="1 2">
    <name type="scientific">Rhizopus delemar (strain RA 99-880 / ATCC MYA-4621 / FGSC 9543 / NRRL 43880)</name>
    <name type="common">Mucormycosis agent</name>
    <name type="synonym">Rhizopus arrhizus var. delemar</name>
    <dbReference type="NCBI Taxonomy" id="246409"/>
    <lineage>
        <taxon>Eukaryota</taxon>
        <taxon>Fungi</taxon>
        <taxon>Fungi incertae sedis</taxon>
        <taxon>Mucoromycota</taxon>
        <taxon>Mucoromycotina</taxon>
        <taxon>Mucoromycetes</taxon>
        <taxon>Mucorales</taxon>
        <taxon>Mucorineae</taxon>
        <taxon>Rhizopodaceae</taxon>
        <taxon>Rhizopus</taxon>
    </lineage>
</organism>
<protein>
    <submittedName>
        <fullName evidence="1">Uncharacterized protein</fullName>
    </submittedName>
</protein>
<dbReference type="OrthoDB" id="2233034at2759"/>
<dbReference type="RefSeq" id="XP_067524596.1">
    <property type="nucleotide sequence ID" value="XM_067668495.1"/>
</dbReference>
<dbReference type="EMBL" id="CH476744">
    <property type="protein sequence ID" value="EIE89200.1"/>
    <property type="molecule type" value="Genomic_DNA"/>
</dbReference>
<name>I1CL70_RHIO9</name>
<dbReference type="OMA" id="CIRHDEA"/>
<proteinExistence type="predicted"/>
<evidence type="ECO:0000313" key="2">
    <source>
        <dbReference type="Proteomes" id="UP000009138"/>
    </source>
</evidence>
<keyword evidence="2" id="KW-1185">Reference proteome</keyword>